<evidence type="ECO:0000313" key="6">
    <source>
        <dbReference type="EMBL" id="RCL72462.1"/>
    </source>
</evidence>
<dbReference type="InterPro" id="IPR036118">
    <property type="entry name" value="UreE_N_sf"/>
</dbReference>
<comment type="function">
    <text evidence="4">Involved in urease metallocenter assembly. Binds nickel. Probably functions as a nickel donor during metallocenter assembly.</text>
</comment>
<name>A0A368DKT9_9PROT</name>
<accession>A0A368DKT9</accession>
<dbReference type="EMBL" id="QOQD01000014">
    <property type="protein sequence ID" value="RCL72462.1"/>
    <property type="molecule type" value="Genomic_DNA"/>
</dbReference>
<organism evidence="6 7">
    <name type="scientific">PS1 clade bacterium</name>
    <dbReference type="NCBI Taxonomy" id="2175152"/>
    <lineage>
        <taxon>Bacteria</taxon>
        <taxon>Pseudomonadati</taxon>
        <taxon>Pseudomonadota</taxon>
        <taxon>Alphaproteobacteria</taxon>
        <taxon>PS1 clade</taxon>
    </lineage>
</organism>
<evidence type="ECO:0000313" key="7">
    <source>
        <dbReference type="Proteomes" id="UP000253570"/>
    </source>
</evidence>
<keyword evidence="3 4" id="KW-0143">Chaperone</keyword>
<feature type="domain" description="Urease accessory protein UreE C-terminal" evidence="5">
    <location>
        <begin position="94"/>
        <end position="162"/>
    </location>
</feature>
<dbReference type="SUPFAM" id="SSF69287">
    <property type="entry name" value="Urease metallochaperone UreE, N-terminal domain"/>
    <property type="match status" value="1"/>
</dbReference>
<gene>
    <name evidence="4" type="primary">ureE</name>
    <name evidence="6" type="ORF">DBW71_05395</name>
</gene>
<dbReference type="AlphaFoldDB" id="A0A368DKT9"/>
<comment type="caution">
    <text evidence="6">The sequence shown here is derived from an EMBL/GenBank/DDBJ whole genome shotgun (WGS) entry which is preliminary data.</text>
</comment>
<sequence length="165" mass="19037">MPSGNYITYGAKIFFILGNVMKVISIYKNHDWLNFGEKYTLTLPAAERSLRHKKLVLDDGSYVYVDFDQVIYLQNLDALKLEDNNLIKIIAAKEKIMNITCKDSIHLSKIAWHIGNRHCPLQIIDEKNLRIEQNNVLFDMLQALDAKVILDKDTFDPEQGAFRGH</sequence>
<comment type="subcellular location">
    <subcellularLocation>
        <location evidence="4">Cytoplasm</location>
    </subcellularLocation>
</comment>
<protein>
    <recommendedName>
        <fullName evidence="4">Urease accessory protein UreE</fullName>
    </recommendedName>
</protein>
<dbReference type="GO" id="GO:0019627">
    <property type="term" value="P:urea metabolic process"/>
    <property type="evidence" value="ECO:0007669"/>
    <property type="project" value="InterPro"/>
</dbReference>
<keyword evidence="2 4" id="KW-0533">Nickel</keyword>
<evidence type="ECO:0000259" key="5">
    <source>
        <dbReference type="Pfam" id="PF05194"/>
    </source>
</evidence>
<dbReference type="InterPro" id="IPR012406">
    <property type="entry name" value="UreE"/>
</dbReference>
<dbReference type="SUPFAM" id="SSF69737">
    <property type="entry name" value="Urease metallochaperone UreE, C-terminal domain"/>
    <property type="match status" value="1"/>
</dbReference>
<evidence type="ECO:0000256" key="3">
    <source>
        <dbReference type="ARBA" id="ARBA00023186"/>
    </source>
</evidence>
<evidence type="ECO:0000256" key="4">
    <source>
        <dbReference type="HAMAP-Rule" id="MF_00822"/>
    </source>
</evidence>
<proteinExistence type="inferred from homology"/>
<dbReference type="PIRSF" id="PIRSF036402">
    <property type="entry name" value="Ureas_acces_UreE"/>
    <property type="match status" value="1"/>
</dbReference>
<reference evidence="6 7" key="1">
    <citation type="journal article" date="2018" name="Microbiome">
        <title>Fine metagenomic profile of the Mediterranean stratified and mixed water columns revealed by assembly and recruitment.</title>
        <authorList>
            <person name="Haro-Moreno J.M."/>
            <person name="Lopez-Perez M."/>
            <person name="De La Torre J.R."/>
            <person name="Picazo A."/>
            <person name="Camacho A."/>
            <person name="Rodriguez-Valera F."/>
        </authorList>
    </citation>
    <scope>NUCLEOTIDE SEQUENCE [LARGE SCALE GENOMIC DNA]</scope>
    <source>
        <strain evidence="6">MED-G57</strain>
    </source>
</reference>
<dbReference type="Gene3D" id="2.60.260.20">
    <property type="entry name" value="Urease metallochaperone UreE, N-terminal domain"/>
    <property type="match status" value="1"/>
</dbReference>
<dbReference type="GO" id="GO:0051082">
    <property type="term" value="F:unfolded protein binding"/>
    <property type="evidence" value="ECO:0007669"/>
    <property type="project" value="UniProtKB-UniRule"/>
</dbReference>
<dbReference type="Pfam" id="PF05194">
    <property type="entry name" value="UreE_C"/>
    <property type="match status" value="1"/>
</dbReference>
<dbReference type="GO" id="GO:0065003">
    <property type="term" value="P:protein-containing complex assembly"/>
    <property type="evidence" value="ECO:0007669"/>
    <property type="project" value="InterPro"/>
</dbReference>
<keyword evidence="1 4" id="KW-0963">Cytoplasm</keyword>
<dbReference type="GO" id="GO:0006457">
    <property type="term" value="P:protein folding"/>
    <property type="evidence" value="ECO:0007669"/>
    <property type="project" value="InterPro"/>
</dbReference>
<evidence type="ECO:0000256" key="1">
    <source>
        <dbReference type="ARBA" id="ARBA00022490"/>
    </source>
</evidence>
<dbReference type="InterPro" id="IPR007864">
    <property type="entry name" value="UreE_C_dom"/>
</dbReference>
<dbReference type="GO" id="GO:0016151">
    <property type="term" value="F:nickel cation binding"/>
    <property type="evidence" value="ECO:0007669"/>
    <property type="project" value="UniProtKB-UniRule"/>
</dbReference>
<dbReference type="Gene3D" id="3.30.70.790">
    <property type="entry name" value="UreE, C-terminal domain"/>
    <property type="match status" value="1"/>
</dbReference>
<dbReference type="GO" id="GO:0005737">
    <property type="term" value="C:cytoplasm"/>
    <property type="evidence" value="ECO:0007669"/>
    <property type="project" value="UniProtKB-SubCell"/>
</dbReference>
<comment type="similarity">
    <text evidence="4">Belongs to the UreE family.</text>
</comment>
<dbReference type="HAMAP" id="MF_00822">
    <property type="entry name" value="UreE"/>
    <property type="match status" value="1"/>
</dbReference>
<evidence type="ECO:0000256" key="2">
    <source>
        <dbReference type="ARBA" id="ARBA00022596"/>
    </source>
</evidence>
<dbReference type="Proteomes" id="UP000253570">
    <property type="component" value="Unassembled WGS sequence"/>
</dbReference>